<dbReference type="GO" id="GO:0051480">
    <property type="term" value="P:regulation of cytosolic calcium ion concentration"/>
    <property type="evidence" value="ECO:0007669"/>
    <property type="project" value="TreeGrafter"/>
</dbReference>
<dbReference type="InterPro" id="IPR053069">
    <property type="entry name" value="TVP38/TMEM64"/>
</dbReference>
<accession>A0A336K7M3</accession>
<gene>
    <name evidence="3" type="primary">CSON004451</name>
</gene>
<keyword evidence="1" id="KW-0472">Membrane</keyword>
<evidence type="ECO:0000256" key="1">
    <source>
        <dbReference type="SAM" id="Phobius"/>
    </source>
</evidence>
<sequence>MDFKTLEDGCIVISSPTTLSPKLSPSHYTKGYCIRIHKCVTHTPIFNYFIPFVVICCLMIALLTFKDYAKATLFWIEKQNSYVIFIVLIVLFTVVSFPVVVGYLLLIISSGYLLGMTTGLLAVVLGANLGVFIAHNVIKAVHGLYPVHRFIKNETGRAILRVISGARQFKIVLFCRLTPIPFGLQNTIFGISSVKSKNYHVATLLGLLPAQIINVYFGTKLKYIHDVFNDHHTQLASYGVFVMEVLVGIALMLWIVHKARYELSNALITNKEVDESLLIEVQT</sequence>
<dbReference type="Pfam" id="PF09335">
    <property type="entry name" value="VTT_dom"/>
    <property type="match status" value="1"/>
</dbReference>
<name>A0A336K7M3_CULSO</name>
<feature type="transmembrane region" description="Helical" evidence="1">
    <location>
        <begin position="112"/>
        <end position="134"/>
    </location>
</feature>
<reference evidence="4" key="2">
    <citation type="submission" date="2018-07" db="EMBL/GenBank/DDBJ databases">
        <authorList>
            <person name="Quirk P.G."/>
            <person name="Krulwich T.A."/>
        </authorList>
    </citation>
    <scope>NUCLEOTIDE SEQUENCE</scope>
</reference>
<protein>
    <submittedName>
        <fullName evidence="3">CSON004451 protein</fullName>
    </submittedName>
</protein>
<keyword evidence="1" id="KW-1133">Transmembrane helix</keyword>
<feature type="domain" description="VTT" evidence="2">
    <location>
        <begin position="104"/>
        <end position="219"/>
    </location>
</feature>
<feature type="transmembrane region" description="Helical" evidence="1">
    <location>
        <begin position="199"/>
        <end position="217"/>
    </location>
</feature>
<dbReference type="OMA" id="FICRDYI"/>
<evidence type="ECO:0000313" key="4">
    <source>
        <dbReference type="EMBL" id="SSX21336.1"/>
    </source>
</evidence>
<proteinExistence type="predicted"/>
<feature type="transmembrane region" description="Helical" evidence="1">
    <location>
        <begin position="45"/>
        <end position="63"/>
    </location>
</feature>
<dbReference type="PANTHER" id="PTHR46593:SF1">
    <property type="entry name" value="TRANSMEMBRANE PROTEIN 64"/>
    <property type="match status" value="1"/>
</dbReference>
<dbReference type="InterPro" id="IPR032816">
    <property type="entry name" value="VTT_dom"/>
</dbReference>
<dbReference type="PANTHER" id="PTHR46593">
    <property type="entry name" value="TRANSMEMBRANE PROTEIN 64"/>
    <property type="match status" value="1"/>
</dbReference>
<evidence type="ECO:0000259" key="2">
    <source>
        <dbReference type="Pfam" id="PF09335"/>
    </source>
</evidence>
<dbReference type="EMBL" id="UFQT01000187">
    <property type="protein sequence ID" value="SSX21336.1"/>
    <property type="molecule type" value="Genomic_DNA"/>
</dbReference>
<dbReference type="GO" id="GO:0005783">
    <property type="term" value="C:endoplasmic reticulum"/>
    <property type="evidence" value="ECO:0007669"/>
    <property type="project" value="TreeGrafter"/>
</dbReference>
<dbReference type="EMBL" id="UFQS01000187">
    <property type="protein sequence ID" value="SSX00956.1"/>
    <property type="molecule type" value="Genomic_DNA"/>
</dbReference>
<feature type="transmembrane region" description="Helical" evidence="1">
    <location>
        <begin position="83"/>
        <end position="106"/>
    </location>
</feature>
<keyword evidence="1" id="KW-0812">Transmembrane</keyword>
<dbReference type="VEuPathDB" id="VectorBase:CSON004451"/>
<organism evidence="3">
    <name type="scientific">Culicoides sonorensis</name>
    <name type="common">Biting midge</name>
    <dbReference type="NCBI Taxonomy" id="179676"/>
    <lineage>
        <taxon>Eukaryota</taxon>
        <taxon>Metazoa</taxon>
        <taxon>Ecdysozoa</taxon>
        <taxon>Arthropoda</taxon>
        <taxon>Hexapoda</taxon>
        <taxon>Insecta</taxon>
        <taxon>Pterygota</taxon>
        <taxon>Neoptera</taxon>
        <taxon>Endopterygota</taxon>
        <taxon>Diptera</taxon>
        <taxon>Nematocera</taxon>
        <taxon>Chironomoidea</taxon>
        <taxon>Ceratopogonidae</taxon>
        <taxon>Ceratopogoninae</taxon>
        <taxon>Culicoides</taxon>
        <taxon>Monoculicoides</taxon>
    </lineage>
</organism>
<dbReference type="AlphaFoldDB" id="A0A336K7M3"/>
<evidence type="ECO:0000313" key="3">
    <source>
        <dbReference type="EMBL" id="SSX00956.1"/>
    </source>
</evidence>
<reference evidence="3" key="1">
    <citation type="submission" date="2018-04" db="EMBL/GenBank/DDBJ databases">
        <authorList>
            <person name="Go L.Y."/>
            <person name="Mitchell J.A."/>
        </authorList>
    </citation>
    <scope>NUCLEOTIDE SEQUENCE</scope>
    <source>
        <tissue evidence="3">Whole organism</tissue>
    </source>
</reference>
<feature type="transmembrane region" description="Helical" evidence="1">
    <location>
        <begin position="237"/>
        <end position="256"/>
    </location>
</feature>